<feature type="domain" description="Aldehyde ferredoxin oxidoreductase N-terminal" evidence="9">
    <location>
        <begin position="4"/>
        <end position="206"/>
    </location>
</feature>
<dbReference type="GO" id="GO:0051539">
    <property type="term" value="F:4 iron, 4 sulfur cluster binding"/>
    <property type="evidence" value="ECO:0007669"/>
    <property type="project" value="UniProtKB-KW"/>
</dbReference>
<dbReference type="OrthoDB" id="30771at2157"/>
<accession>A0A830GXH2</accession>
<comment type="caution">
    <text evidence="10">The sequence shown here is derived from an EMBL/GenBank/DDBJ whole genome shotgun (WGS) entry which is preliminary data.</text>
</comment>
<sequence length="607" mass="66846">MKGWSGNIMRIDLNRRKSVVQGIDPNVLASYVGGRGLAVKILWDELEPGTDPLSPANKLVLAVGPVTAYPGPNTGKLVVAAKSPLTGGYGDGNIGSWVSVQMRRANLDAIVIEGKAEKPTYLYIENDKVEFMDASDIWGLDTFEAEDRLRQVHGNNAGYLLIGPAGERLVKFATVIAQKGRSGGRPGMGAVMGSKMIKAVVVKGTKSLPQPADPALSKIGVDAIVATKSKQGYPFWMRQGTTATVEWAQEASVLPTYNYSEGQFDYFDKIGGFMVEKNKVMTRSCPNCVMPCGHVVKDLEAQLSELDYENIAMLGSNLGMDSLDKAAYLNRLADMMGMDTISLGGTLSWAMEASEKGLLRGERLEWGDVKAAARIVVEIAQRSSEIGDLLADGSRMAAQRIGHDSWKFSMSVKGLEVSAYDCHAAPGMALAFGTSPIGASHKDSWVISWEVQTGRDSYAPEKAAKVIELQRIRGGWFESMVGCRFPWVEVGLEFDWYSRLFKAATGMDLNLANMADRIYALIRAFWIREYGGWSREYDYPPRKWFEQPLTKGPLKGARLRLDAYDSLLTEYYRQRGWDENGVPTKETLKSLGLEFTIPTLSKYVKLN</sequence>
<keyword evidence="6" id="KW-0408">Iron</keyword>
<keyword evidence="7" id="KW-0411">Iron-sulfur</keyword>
<keyword evidence="5" id="KW-0560">Oxidoreductase</keyword>
<dbReference type="PANTHER" id="PTHR30038">
    <property type="entry name" value="ALDEHYDE FERREDOXIN OXIDOREDUCTASE"/>
    <property type="match status" value="1"/>
</dbReference>
<evidence type="ECO:0000256" key="1">
    <source>
        <dbReference type="ARBA" id="ARBA00001966"/>
    </source>
</evidence>
<evidence type="ECO:0000256" key="5">
    <source>
        <dbReference type="ARBA" id="ARBA00023002"/>
    </source>
</evidence>
<reference evidence="10" key="1">
    <citation type="journal article" date="2014" name="Int. J. Syst. Evol. Microbiol.">
        <title>Complete genome sequence of Corynebacterium casei LMG S-19264T (=DSM 44701T), isolated from a smear-ripened cheese.</title>
        <authorList>
            <consortium name="US DOE Joint Genome Institute (JGI-PGF)"/>
            <person name="Walter F."/>
            <person name="Albersmeier A."/>
            <person name="Kalinowski J."/>
            <person name="Ruckert C."/>
        </authorList>
    </citation>
    <scope>NUCLEOTIDE SEQUENCE</scope>
    <source>
        <strain evidence="10">JCM 10088</strain>
    </source>
</reference>
<keyword evidence="4" id="KW-0479">Metal-binding</keyword>
<evidence type="ECO:0000256" key="8">
    <source>
        <dbReference type="ARBA" id="ARBA00049934"/>
    </source>
</evidence>
<dbReference type="InterPro" id="IPR013985">
    <property type="entry name" value="Ald_Fedxn_OxRdtase_dom3"/>
</dbReference>
<dbReference type="Gene3D" id="1.10.569.10">
    <property type="entry name" value="Aldehyde Ferredoxin Oxidoreductase Protein, subunit A, domain 2"/>
    <property type="match status" value="1"/>
</dbReference>
<keyword evidence="11" id="KW-1185">Reference proteome</keyword>
<dbReference type="InterPro" id="IPR051919">
    <property type="entry name" value="W-dependent_AOR"/>
</dbReference>
<evidence type="ECO:0000256" key="2">
    <source>
        <dbReference type="ARBA" id="ARBA00011032"/>
    </source>
</evidence>
<evidence type="ECO:0000313" key="10">
    <source>
        <dbReference type="EMBL" id="GGP21260.1"/>
    </source>
</evidence>
<dbReference type="GO" id="GO:0009055">
    <property type="term" value="F:electron transfer activity"/>
    <property type="evidence" value="ECO:0007669"/>
    <property type="project" value="InterPro"/>
</dbReference>
<dbReference type="Gene3D" id="3.60.9.10">
    <property type="entry name" value="Aldehyde ferredoxin oxidoreductase, N-terminal domain"/>
    <property type="match status" value="1"/>
</dbReference>
<dbReference type="GO" id="GO:0046872">
    <property type="term" value="F:metal ion binding"/>
    <property type="evidence" value="ECO:0007669"/>
    <property type="project" value="UniProtKB-KW"/>
</dbReference>
<dbReference type="SUPFAM" id="SSF48310">
    <property type="entry name" value="Aldehyde ferredoxin oxidoreductase, C-terminal domains"/>
    <property type="match status" value="1"/>
</dbReference>
<dbReference type="PANTHER" id="PTHR30038:SF5">
    <property type="entry name" value="ALDEHYDE FERREDOXIN OXIDOREDUCTASE"/>
    <property type="match status" value="1"/>
</dbReference>
<dbReference type="SMART" id="SM00790">
    <property type="entry name" value="AFOR_N"/>
    <property type="match status" value="1"/>
</dbReference>
<comment type="cofactor">
    <cofactor evidence="8">
        <name>tungstopterin</name>
        <dbReference type="ChEBI" id="CHEBI:30402"/>
    </cofactor>
</comment>
<dbReference type="Proteomes" id="UP000610960">
    <property type="component" value="Unassembled WGS sequence"/>
</dbReference>
<dbReference type="AlphaFoldDB" id="A0A830GXH2"/>
<organism evidence="10 11">
    <name type="scientific">Thermocladium modestius</name>
    <dbReference type="NCBI Taxonomy" id="62609"/>
    <lineage>
        <taxon>Archaea</taxon>
        <taxon>Thermoproteota</taxon>
        <taxon>Thermoprotei</taxon>
        <taxon>Thermoproteales</taxon>
        <taxon>Thermoproteaceae</taxon>
        <taxon>Thermocladium</taxon>
    </lineage>
</organism>
<evidence type="ECO:0000256" key="7">
    <source>
        <dbReference type="ARBA" id="ARBA00023014"/>
    </source>
</evidence>
<dbReference type="Gene3D" id="1.10.599.10">
    <property type="entry name" value="Aldehyde Ferredoxin Oxidoreductase Protein, subunit A, domain 3"/>
    <property type="match status" value="1"/>
</dbReference>
<keyword evidence="3" id="KW-0004">4Fe-4S</keyword>
<dbReference type="InterPro" id="IPR013983">
    <property type="entry name" value="Ald_Fedxn_OxRdtase_N"/>
</dbReference>
<dbReference type="Pfam" id="PF01314">
    <property type="entry name" value="AFOR_C"/>
    <property type="match status" value="1"/>
</dbReference>
<evidence type="ECO:0000313" key="11">
    <source>
        <dbReference type="Proteomes" id="UP000610960"/>
    </source>
</evidence>
<comment type="cofactor">
    <cofactor evidence="1">
        <name>[4Fe-4S] cluster</name>
        <dbReference type="ChEBI" id="CHEBI:49883"/>
    </cofactor>
</comment>
<dbReference type="InterPro" id="IPR036021">
    <property type="entry name" value="Tungsten_al_ferr_oxy-like_C"/>
</dbReference>
<evidence type="ECO:0000256" key="3">
    <source>
        <dbReference type="ARBA" id="ARBA00022485"/>
    </source>
</evidence>
<dbReference type="RefSeq" id="WP_188596565.1">
    <property type="nucleotide sequence ID" value="NZ_BMNL01000003.1"/>
</dbReference>
<evidence type="ECO:0000256" key="6">
    <source>
        <dbReference type="ARBA" id="ARBA00023004"/>
    </source>
</evidence>
<protein>
    <submittedName>
        <fullName evidence="10">Aldehyde ferredoxin oxidoreductase</fullName>
    </submittedName>
</protein>
<comment type="similarity">
    <text evidence="2">Belongs to the AOR/FOR family.</text>
</comment>
<dbReference type="GO" id="GO:0016625">
    <property type="term" value="F:oxidoreductase activity, acting on the aldehyde or oxo group of donors, iron-sulfur protein as acceptor"/>
    <property type="evidence" value="ECO:0007669"/>
    <property type="project" value="InterPro"/>
</dbReference>
<proteinExistence type="inferred from homology"/>
<dbReference type="SUPFAM" id="SSF56228">
    <property type="entry name" value="Aldehyde ferredoxin oxidoreductase, N-terminal domain"/>
    <property type="match status" value="1"/>
</dbReference>
<evidence type="ECO:0000256" key="4">
    <source>
        <dbReference type="ARBA" id="ARBA00022723"/>
    </source>
</evidence>
<name>A0A830GXH2_9CREN</name>
<dbReference type="InterPro" id="IPR001203">
    <property type="entry name" value="OxRdtase_Ald_Fedxn_C"/>
</dbReference>
<reference evidence="10" key="2">
    <citation type="submission" date="2020-09" db="EMBL/GenBank/DDBJ databases">
        <authorList>
            <person name="Sun Q."/>
            <person name="Ohkuma M."/>
        </authorList>
    </citation>
    <scope>NUCLEOTIDE SEQUENCE</scope>
    <source>
        <strain evidence="10">JCM 10088</strain>
    </source>
</reference>
<dbReference type="Pfam" id="PF02730">
    <property type="entry name" value="AFOR_N"/>
    <property type="match status" value="1"/>
</dbReference>
<dbReference type="InterPro" id="IPR013984">
    <property type="entry name" value="Ald_Fedxn_OxRdtase_dom2"/>
</dbReference>
<gene>
    <name evidence="10" type="ORF">GCM10007981_12350</name>
</gene>
<evidence type="ECO:0000259" key="9">
    <source>
        <dbReference type="SMART" id="SM00790"/>
    </source>
</evidence>
<dbReference type="InterPro" id="IPR036503">
    <property type="entry name" value="Ald_Fedxn_OxRdtase_N_sf"/>
</dbReference>
<dbReference type="EMBL" id="BMNL01000003">
    <property type="protein sequence ID" value="GGP21260.1"/>
    <property type="molecule type" value="Genomic_DNA"/>
</dbReference>